<name>A0A1G2U350_9BACT</name>
<sequence>MFEALLQLALQENGRTDVVVESAGTIQEAANHPAEEGALVAAKRVGLDLSGHVSRWVGDLNLRDFHIIYCMEPSVRDVVREFNLPPTVRIILVNEEQGGIPNPYQKGQEAYDESLEVIRSVVGKIVRDL</sequence>
<evidence type="ECO:0000313" key="3">
    <source>
        <dbReference type="Proteomes" id="UP000176800"/>
    </source>
</evidence>
<dbReference type="Proteomes" id="UP000176800">
    <property type="component" value="Unassembled WGS sequence"/>
</dbReference>
<comment type="caution">
    <text evidence="2">The sequence shown here is derived from an EMBL/GenBank/DDBJ whole genome shotgun (WGS) entry which is preliminary data.</text>
</comment>
<dbReference type="Gene3D" id="3.40.50.2300">
    <property type="match status" value="1"/>
</dbReference>
<protein>
    <recommendedName>
        <fullName evidence="1">Phosphotyrosine protein phosphatase I domain-containing protein</fullName>
    </recommendedName>
</protein>
<feature type="domain" description="Phosphotyrosine protein phosphatase I" evidence="1">
    <location>
        <begin position="1"/>
        <end position="128"/>
    </location>
</feature>
<reference evidence="2 3" key="1">
    <citation type="journal article" date="2016" name="Nat. Commun.">
        <title>Thousands of microbial genomes shed light on interconnected biogeochemical processes in an aquifer system.</title>
        <authorList>
            <person name="Anantharaman K."/>
            <person name="Brown C.T."/>
            <person name="Hug L.A."/>
            <person name="Sharon I."/>
            <person name="Castelle C.J."/>
            <person name="Probst A.J."/>
            <person name="Thomas B.C."/>
            <person name="Singh A."/>
            <person name="Wilkins M.J."/>
            <person name="Karaoz U."/>
            <person name="Brodie E.L."/>
            <person name="Williams K.H."/>
            <person name="Hubbard S.S."/>
            <person name="Banfield J.F."/>
        </authorList>
    </citation>
    <scope>NUCLEOTIDE SEQUENCE [LARGE SCALE GENOMIC DNA]</scope>
</reference>
<organism evidence="2 3">
    <name type="scientific">Candidatus Zambryskibacteria bacterium RIFCSPLOWO2_01_FULL_45_21</name>
    <dbReference type="NCBI Taxonomy" id="1802761"/>
    <lineage>
        <taxon>Bacteria</taxon>
        <taxon>Candidatus Zambryskiibacteriota</taxon>
    </lineage>
</organism>
<evidence type="ECO:0000259" key="1">
    <source>
        <dbReference type="SMART" id="SM00226"/>
    </source>
</evidence>
<dbReference type="EMBL" id="MHWE01000012">
    <property type="protein sequence ID" value="OHB03933.1"/>
    <property type="molecule type" value="Genomic_DNA"/>
</dbReference>
<gene>
    <name evidence="2" type="ORF">A3B14_01205</name>
</gene>
<accession>A0A1G2U350</accession>
<proteinExistence type="predicted"/>
<dbReference type="SUPFAM" id="SSF52788">
    <property type="entry name" value="Phosphotyrosine protein phosphatases I"/>
    <property type="match status" value="1"/>
</dbReference>
<dbReference type="InterPro" id="IPR036196">
    <property type="entry name" value="Ptyr_pPase_sf"/>
</dbReference>
<dbReference type="Pfam" id="PF01451">
    <property type="entry name" value="LMWPc"/>
    <property type="match status" value="1"/>
</dbReference>
<dbReference type="SMART" id="SM00226">
    <property type="entry name" value="LMWPc"/>
    <property type="match status" value="1"/>
</dbReference>
<evidence type="ECO:0000313" key="2">
    <source>
        <dbReference type="EMBL" id="OHB03933.1"/>
    </source>
</evidence>
<dbReference type="InterPro" id="IPR023485">
    <property type="entry name" value="Ptyr_pPase"/>
</dbReference>
<dbReference type="AlphaFoldDB" id="A0A1G2U350"/>